<reference evidence="2 3" key="1">
    <citation type="submission" date="2021-03" db="EMBL/GenBank/DDBJ databases">
        <title>novel species isolated from a fishpond in China.</title>
        <authorList>
            <person name="Lu H."/>
            <person name="Cai Z."/>
        </authorList>
    </citation>
    <scope>NUCLEOTIDE SEQUENCE [LARGE SCALE GENOMIC DNA]</scope>
    <source>
        <strain evidence="2 3">YJ13C</strain>
    </source>
</reference>
<gene>
    <name evidence="2" type="ORF">J0A69_00680</name>
</gene>
<organism evidence="2 3">
    <name type="scientific">Algoriphagus pacificus</name>
    <dbReference type="NCBI Taxonomy" id="2811234"/>
    <lineage>
        <taxon>Bacteria</taxon>
        <taxon>Pseudomonadati</taxon>
        <taxon>Bacteroidota</taxon>
        <taxon>Cytophagia</taxon>
        <taxon>Cytophagales</taxon>
        <taxon>Cyclobacteriaceae</taxon>
        <taxon>Algoriphagus</taxon>
    </lineage>
</organism>
<dbReference type="EMBL" id="JAFKCU010000001">
    <property type="protein sequence ID" value="MBN7813914.1"/>
    <property type="molecule type" value="Genomic_DNA"/>
</dbReference>
<dbReference type="Proteomes" id="UP000664480">
    <property type="component" value="Unassembled WGS sequence"/>
</dbReference>
<proteinExistence type="predicted"/>
<keyword evidence="3" id="KW-1185">Reference proteome</keyword>
<sequence length="594" mass="62062">MKNQESKAIWTDGAETEEWNDSRNWDTQQVPSTKAIFSKSKKTLITFSTLETAKIDEIEFTPEAPSFTFLFGSTPSKPALTIEGYGIVNHSKVTQSFVVAGTGANFKFPQLKFANNATAGGHEMTYHSGPESLENGYGGGIIGFADHATAGSANFVVRTGKQAPPKTERSTVGGEVSFSDYSTAENASFIIYGSLGIDGDTFGNTVFHDNATAAHAKFTNIGGTVAGGDGGNTQFYGSSNAAHGLFHNYGGTFYKANGGDVAFDGIADGGNAHFHNYPASVQGGNGGVTSFNNNPPIMGQQGASAGHAFYHNYGATTEKTGGGGHTEFTAKYGCPTGAKANFINYGSMISGKSSAGHTIFSINLPTDNFPTAGHGTYRNQPAEASGGAPGFTEFAVYVDKDAITPNGPDLMADHPKDKVPTAGKGTFLNFGGSIPGAEGGLTSFAGIASAGDALLIAYGGLNGGKGGKISFSDQAQGGNAKIQLFGNGTLDLGWLSQNISIGSLELAGGILLMELGRKDVMLQVSEGLIMHSIEMTFEFYPVKGEVIDPSKWYKVLSAPNLGTFQANQFSGNEIDGVKPCFKIEGEQLLVNYKS</sequence>
<protein>
    <submittedName>
        <fullName evidence="2">Uncharacterized protein</fullName>
    </submittedName>
</protein>
<feature type="region of interest" description="Disordered" evidence="1">
    <location>
        <begin position="1"/>
        <end position="20"/>
    </location>
</feature>
<evidence type="ECO:0000256" key="1">
    <source>
        <dbReference type="SAM" id="MobiDB-lite"/>
    </source>
</evidence>
<evidence type="ECO:0000313" key="2">
    <source>
        <dbReference type="EMBL" id="MBN7813914.1"/>
    </source>
</evidence>
<accession>A0ABS3CBK8</accession>
<name>A0ABS3CBK8_9BACT</name>
<evidence type="ECO:0000313" key="3">
    <source>
        <dbReference type="Proteomes" id="UP000664480"/>
    </source>
</evidence>
<dbReference type="RefSeq" id="WP_206584585.1">
    <property type="nucleotide sequence ID" value="NZ_JAFKCU010000001.1"/>
</dbReference>
<comment type="caution">
    <text evidence="2">The sequence shown here is derived from an EMBL/GenBank/DDBJ whole genome shotgun (WGS) entry which is preliminary data.</text>
</comment>